<reference evidence="2 3" key="1">
    <citation type="journal article" date="2017" name="Int. J. Syst. Evol. Microbiol.">
        <title>Mycobacterium talmoniae sp. nov., a slowly growing mycobacterium isolated from human respiratory samples.</title>
        <authorList>
            <person name="Davidson R.M."/>
            <person name="DeGroote M.A."/>
            <person name="Marola J.L."/>
            <person name="Buss S."/>
            <person name="Jones V."/>
            <person name="McNeil M.R."/>
            <person name="Freifeld A.G."/>
            <person name="Elaine Epperson L."/>
            <person name="Hasan N.A."/>
            <person name="Jackson M."/>
            <person name="Iwen P.C."/>
            <person name="Salfinger M."/>
            <person name="Strong M."/>
        </authorList>
    </citation>
    <scope>NUCLEOTIDE SEQUENCE [LARGE SCALE GENOMIC DNA]</scope>
    <source>
        <strain evidence="2 3">ATCC BAA-2683</strain>
    </source>
</reference>
<dbReference type="RefSeq" id="WP_131823613.1">
    <property type="nucleotide sequence ID" value="NZ_MLQM01000078.1"/>
</dbReference>
<dbReference type="Proteomes" id="UP000238296">
    <property type="component" value="Unassembled WGS sequence"/>
</dbReference>
<name>A0A2S8BKT0_9MYCO</name>
<evidence type="ECO:0008006" key="4">
    <source>
        <dbReference type="Google" id="ProtNLM"/>
    </source>
</evidence>
<evidence type="ECO:0000313" key="2">
    <source>
        <dbReference type="EMBL" id="PQM47287.1"/>
    </source>
</evidence>
<gene>
    <name evidence="2" type="ORF">C1Y40_02521</name>
</gene>
<protein>
    <recommendedName>
        <fullName evidence="4">PE-PGRS family protein PE_PGRS30</fullName>
    </recommendedName>
</protein>
<proteinExistence type="predicted"/>
<dbReference type="EMBL" id="PPEA01000359">
    <property type="protein sequence ID" value="PQM47287.1"/>
    <property type="molecule type" value="Genomic_DNA"/>
</dbReference>
<accession>A0A2S8BKT0</accession>
<feature type="signal peptide" evidence="1">
    <location>
        <begin position="1"/>
        <end position="27"/>
    </location>
</feature>
<keyword evidence="1" id="KW-0732">Signal</keyword>
<evidence type="ECO:0000313" key="3">
    <source>
        <dbReference type="Proteomes" id="UP000238296"/>
    </source>
</evidence>
<sequence>MQLARRNPYATVGAALAAAGLIAVTPAAPTTSDLQQRAVQLTSAAAAVDPISVLGEIPAALQTNFSDGLSDMSAGVAAFDAGHVLAGLNDFLTAPANLFLDPAENVYLGLADAVTGQSLALNAFEFSPANPGTAPDLVQLTAIVHEQTQALAADPSLSNFLASLDVLFYTIPKDLFMESLGGLAGVLDPGAVAAAADPAFTATLAELPTLLLSLIP</sequence>
<evidence type="ECO:0000256" key="1">
    <source>
        <dbReference type="SAM" id="SignalP"/>
    </source>
</evidence>
<dbReference type="AlphaFoldDB" id="A0A2S8BKT0"/>
<feature type="chain" id="PRO_5015479468" description="PE-PGRS family protein PE_PGRS30" evidence="1">
    <location>
        <begin position="28"/>
        <end position="216"/>
    </location>
</feature>
<organism evidence="2 3">
    <name type="scientific">Mycobacterium talmoniae</name>
    <dbReference type="NCBI Taxonomy" id="1858794"/>
    <lineage>
        <taxon>Bacteria</taxon>
        <taxon>Bacillati</taxon>
        <taxon>Actinomycetota</taxon>
        <taxon>Actinomycetes</taxon>
        <taxon>Mycobacteriales</taxon>
        <taxon>Mycobacteriaceae</taxon>
        <taxon>Mycobacterium</taxon>
    </lineage>
</organism>
<comment type="caution">
    <text evidence="2">The sequence shown here is derived from an EMBL/GenBank/DDBJ whole genome shotgun (WGS) entry which is preliminary data.</text>
</comment>